<organism evidence="1 2">
    <name type="scientific">Ensete ventricosum</name>
    <name type="common">Abyssinian banana</name>
    <name type="synonym">Musa ensete</name>
    <dbReference type="NCBI Taxonomy" id="4639"/>
    <lineage>
        <taxon>Eukaryota</taxon>
        <taxon>Viridiplantae</taxon>
        <taxon>Streptophyta</taxon>
        <taxon>Embryophyta</taxon>
        <taxon>Tracheophyta</taxon>
        <taxon>Spermatophyta</taxon>
        <taxon>Magnoliopsida</taxon>
        <taxon>Liliopsida</taxon>
        <taxon>Zingiberales</taxon>
        <taxon>Musaceae</taxon>
        <taxon>Ensete</taxon>
    </lineage>
</organism>
<proteinExistence type="predicted"/>
<dbReference type="EMBL" id="AMZH03012957">
    <property type="protein sequence ID" value="RRT50100.1"/>
    <property type="molecule type" value="Genomic_DNA"/>
</dbReference>
<evidence type="ECO:0000313" key="2">
    <source>
        <dbReference type="Proteomes" id="UP000287651"/>
    </source>
</evidence>
<reference evidence="1 2" key="1">
    <citation type="journal article" date="2014" name="Agronomy (Basel)">
        <title>A Draft Genome Sequence for Ensete ventricosum, the Drought-Tolerant Tree Against Hunger.</title>
        <authorList>
            <person name="Harrison J."/>
            <person name="Moore K.A."/>
            <person name="Paszkiewicz K."/>
            <person name="Jones T."/>
            <person name="Grant M."/>
            <person name="Ambacheew D."/>
            <person name="Muzemil S."/>
            <person name="Studholme D.J."/>
        </authorList>
    </citation>
    <scope>NUCLEOTIDE SEQUENCE [LARGE SCALE GENOMIC DNA]</scope>
</reference>
<protein>
    <submittedName>
        <fullName evidence="1">Uncharacterized protein</fullName>
    </submittedName>
</protein>
<sequence>MRSPARGCVPPTVGMRLLPLVREAAACAATTIAISRSWQTYVRLLLDVVAAYVREVVKESGKRKGEGMDPDGGVVAVVGEAAGAEGAISAVETVTRSWGNLHGGCSGRTSPSASTAATAANSCHPLVLH</sequence>
<dbReference type="AlphaFoldDB" id="A0A426YEJ4"/>
<dbReference type="Proteomes" id="UP000287651">
    <property type="component" value="Unassembled WGS sequence"/>
</dbReference>
<comment type="caution">
    <text evidence="1">The sequence shown here is derived from an EMBL/GenBank/DDBJ whole genome shotgun (WGS) entry which is preliminary data.</text>
</comment>
<accession>A0A426YEJ4</accession>
<evidence type="ECO:0000313" key="1">
    <source>
        <dbReference type="EMBL" id="RRT50100.1"/>
    </source>
</evidence>
<name>A0A426YEJ4_ENSVE</name>
<gene>
    <name evidence="1" type="ORF">B296_00020952</name>
</gene>